<gene>
    <name evidence="2" type="ORF">HPB51_006686</name>
</gene>
<evidence type="ECO:0000313" key="3">
    <source>
        <dbReference type="Proteomes" id="UP000821866"/>
    </source>
</evidence>
<comment type="caution">
    <text evidence="2">The sequence shown here is derived from an EMBL/GenBank/DDBJ whole genome shotgun (WGS) entry which is preliminary data.</text>
</comment>
<evidence type="ECO:0000313" key="2">
    <source>
        <dbReference type="EMBL" id="KAH8030254.1"/>
    </source>
</evidence>
<dbReference type="Pfam" id="PF02098">
    <property type="entry name" value="His_binding"/>
    <property type="match status" value="1"/>
</dbReference>
<dbReference type="Gene3D" id="2.40.128.20">
    <property type="match status" value="1"/>
</dbReference>
<feature type="compositionally biased region" description="Acidic residues" evidence="1">
    <location>
        <begin position="13"/>
        <end position="25"/>
    </location>
</feature>
<reference evidence="2" key="1">
    <citation type="journal article" date="2020" name="Cell">
        <title>Large-Scale Comparative Analyses of Tick Genomes Elucidate Their Genetic Diversity and Vector Capacities.</title>
        <authorList>
            <consortium name="Tick Genome and Microbiome Consortium (TIGMIC)"/>
            <person name="Jia N."/>
            <person name="Wang J."/>
            <person name="Shi W."/>
            <person name="Du L."/>
            <person name="Sun Y."/>
            <person name="Zhan W."/>
            <person name="Jiang J.F."/>
            <person name="Wang Q."/>
            <person name="Zhang B."/>
            <person name="Ji P."/>
            <person name="Bell-Sakyi L."/>
            <person name="Cui X.M."/>
            <person name="Yuan T.T."/>
            <person name="Jiang B.G."/>
            <person name="Yang W.F."/>
            <person name="Lam T.T."/>
            <person name="Chang Q.C."/>
            <person name="Ding S.J."/>
            <person name="Wang X.J."/>
            <person name="Zhu J.G."/>
            <person name="Ruan X.D."/>
            <person name="Zhao L."/>
            <person name="Wei J.T."/>
            <person name="Ye R.Z."/>
            <person name="Que T.C."/>
            <person name="Du C.H."/>
            <person name="Zhou Y.H."/>
            <person name="Cheng J.X."/>
            <person name="Dai P.F."/>
            <person name="Guo W.B."/>
            <person name="Han X.H."/>
            <person name="Huang E.J."/>
            <person name="Li L.F."/>
            <person name="Wei W."/>
            <person name="Gao Y.C."/>
            <person name="Liu J.Z."/>
            <person name="Shao H.Z."/>
            <person name="Wang X."/>
            <person name="Wang C.C."/>
            <person name="Yang T.C."/>
            <person name="Huo Q.B."/>
            <person name="Li W."/>
            <person name="Chen H.Y."/>
            <person name="Chen S.E."/>
            <person name="Zhou L.G."/>
            <person name="Ni X.B."/>
            <person name="Tian J.H."/>
            <person name="Sheng Y."/>
            <person name="Liu T."/>
            <person name="Pan Y.S."/>
            <person name="Xia L.Y."/>
            <person name="Li J."/>
            <person name="Zhao F."/>
            <person name="Cao W.C."/>
        </authorList>
    </citation>
    <scope>NUCLEOTIDE SEQUENCE</scope>
    <source>
        <strain evidence="2">Rmic-2018</strain>
    </source>
</reference>
<reference evidence="2" key="2">
    <citation type="submission" date="2021-09" db="EMBL/GenBank/DDBJ databases">
        <authorList>
            <person name="Jia N."/>
            <person name="Wang J."/>
            <person name="Shi W."/>
            <person name="Du L."/>
            <person name="Sun Y."/>
            <person name="Zhan W."/>
            <person name="Jiang J."/>
            <person name="Wang Q."/>
            <person name="Zhang B."/>
            <person name="Ji P."/>
            <person name="Sakyi L.B."/>
            <person name="Cui X."/>
            <person name="Yuan T."/>
            <person name="Jiang B."/>
            <person name="Yang W."/>
            <person name="Lam T.T.-Y."/>
            <person name="Chang Q."/>
            <person name="Ding S."/>
            <person name="Wang X."/>
            <person name="Zhu J."/>
            <person name="Ruan X."/>
            <person name="Zhao L."/>
            <person name="Wei J."/>
            <person name="Que T."/>
            <person name="Du C."/>
            <person name="Cheng J."/>
            <person name="Dai P."/>
            <person name="Han X."/>
            <person name="Huang E."/>
            <person name="Gao Y."/>
            <person name="Liu J."/>
            <person name="Shao H."/>
            <person name="Ye R."/>
            <person name="Li L."/>
            <person name="Wei W."/>
            <person name="Wang X."/>
            <person name="Wang C."/>
            <person name="Huo Q."/>
            <person name="Li W."/>
            <person name="Guo W."/>
            <person name="Chen H."/>
            <person name="Chen S."/>
            <person name="Zhou L."/>
            <person name="Zhou L."/>
            <person name="Ni X."/>
            <person name="Tian J."/>
            <person name="Zhou Y."/>
            <person name="Sheng Y."/>
            <person name="Liu T."/>
            <person name="Pan Y."/>
            <person name="Xia L."/>
            <person name="Li J."/>
            <person name="Zhao F."/>
            <person name="Cao W."/>
        </authorList>
    </citation>
    <scope>NUCLEOTIDE SEQUENCE</scope>
    <source>
        <strain evidence="2">Rmic-2018</strain>
        <tissue evidence="2">Larvae</tissue>
    </source>
</reference>
<name>A0A9J6E7E6_RHIMP</name>
<dbReference type="AlphaFoldDB" id="A0A9J6E7E6"/>
<keyword evidence="3" id="KW-1185">Reference proteome</keyword>
<dbReference type="SUPFAM" id="SSF50814">
    <property type="entry name" value="Lipocalins"/>
    <property type="match status" value="1"/>
</dbReference>
<dbReference type="InterPro" id="IPR002970">
    <property type="entry name" value="Tick_his-bd"/>
</dbReference>
<proteinExistence type="predicted"/>
<feature type="region of interest" description="Disordered" evidence="1">
    <location>
        <begin position="1"/>
        <end position="28"/>
    </location>
</feature>
<accession>A0A9J6E7E6</accession>
<dbReference type="GO" id="GO:0030682">
    <property type="term" value="P:symbiont-mediated perturbation of host defenses"/>
    <property type="evidence" value="ECO:0007669"/>
    <property type="project" value="InterPro"/>
</dbReference>
<dbReference type="EMBL" id="JABSTU010000005">
    <property type="protein sequence ID" value="KAH8030254.1"/>
    <property type="molecule type" value="Genomic_DNA"/>
</dbReference>
<dbReference type="GO" id="GO:0043176">
    <property type="term" value="F:amine binding"/>
    <property type="evidence" value="ECO:0007669"/>
    <property type="project" value="InterPro"/>
</dbReference>
<organism evidence="2 3">
    <name type="scientific">Rhipicephalus microplus</name>
    <name type="common">Cattle tick</name>
    <name type="synonym">Boophilus microplus</name>
    <dbReference type="NCBI Taxonomy" id="6941"/>
    <lineage>
        <taxon>Eukaryota</taxon>
        <taxon>Metazoa</taxon>
        <taxon>Ecdysozoa</taxon>
        <taxon>Arthropoda</taxon>
        <taxon>Chelicerata</taxon>
        <taxon>Arachnida</taxon>
        <taxon>Acari</taxon>
        <taxon>Parasitiformes</taxon>
        <taxon>Ixodida</taxon>
        <taxon>Ixodoidea</taxon>
        <taxon>Ixodidae</taxon>
        <taxon>Rhipicephalinae</taxon>
        <taxon>Rhipicephalus</taxon>
        <taxon>Boophilus</taxon>
    </lineage>
</organism>
<protein>
    <recommendedName>
        <fullName evidence="4">Lipocalin</fullName>
    </recommendedName>
</protein>
<sequence>MQSIDTYYNGAGEESECEEGCTEGQDDGKEERRGVYYVRRAVAAIVDMRPSTALLLLSQTLLSFSLDKFYPELRSDLQQFQDSSRTILIFYRGYLSTANRFDNNVYFLAKQSKEGEITLTPSSCYSARNSLKFVPYNNTGDLIEETYQVIYTDCETCFVFRNVYANGGYGCALWRRTSTFRQPADCCEFIYDENCGTSPKYQIYLPSCDPALGMPGI</sequence>
<dbReference type="Proteomes" id="UP000821866">
    <property type="component" value="Chromosome 3"/>
</dbReference>
<dbReference type="InterPro" id="IPR012674">
    <property type="entry name" value="Calycin"/>
</dbReference>
<dbReference type="VEuPathDB" id="VectorBase:LOC119164024"/>
<evidence type="ECO:0000256" key="1">
    <source>
        <dbReference type="SAM" id="MobiDB-lite"/>
    </source>
</evidence>
<evidence type="ECO:0008006" key="4">
    <source>
        <dbReference type="Google" id="ProtNLM"/>
    </source>
</evidence>